<evidence type="ECO:0000313" key="3">
    <source>
        <dbReference type="Proteomes" id="UP000295132"/>
    </source>
</evidence>
<sequence length="712" mass="75332">MRNLTKIISFTIAITLLLNFLPPKLFHNNFENMKVAKADGLLTRDEAKKYEGMIAAGQITTIGLKSDGTVMAIGGDYQGRTDVGDWSNITQVAAYHQTVGLKKDGTVVAVGLNTYGQTNVSDWEDIIAVSAGLYHTVGLKKDGTVVAVGQGRFGETNLYGWKDIVQISASASTTLGLKSDGTVVQAGRWDYGQNKVNDWTDIVQVASGSAFSAGLKSDGTVVIAGKLDNSDSVSSWNNIVSISAGDGHLVGLKSDGTVVAAGNDDYGQTDVSSFKDIIAVSGSSESTVLLKRDGTVVASGRNRYGELNVGSFGHLIDIEKPSLYGITDRTIGLGSTFDVKNGVTAEDNVDGNLTSDIVITGEVDTSKTGIYPLTYTVSDKAGNTATISRTITIVVDDVKPILTGVSDKTIPYGKSVDDFLTYHIFDGLSAWDNIDGDITTKISGMYSGDITRPGTHVITYTVSDVVGNTTSATSHLTIVDAIKPVITGATNKTININSSFDSRYKVSATDNAEGNLTKAIKITGSVNTKKKGVYTLTYSVADSSGNKTAVVRKITVIDNVKPVISGTGNKTIKLNSSFNPKTGVTAKDNSDGSLTNKIKITGSVNTKKKGVYTLTYSVVDGSGNKTVVVRKITVDNVKPVIKGAANKTIKLKTHFNPKTGVTAKDNLDGNVTSKIKITGTVNIKKKGVYKLYYTVSDSSGNKTVVTRKITVK</sequence>
<reference evidence="2 3" key="1">
    <citation type="submission" date="2019-03" db="EMBL/GenBank/DDBJ databases">
        <title>Bacillus niacini sp. nov. a Nicotinate-Metabolizing Mesophile Isolated from Soil.</title>
        <authorList>
            <person name="Zhang G."/>
        </authorList>
    </citation>
    <scope>NUCLEOTIDE SEQUENCE [LARGE SCALE GENOMIC DNA]</scope>
    <source>
        <strain evidence="2 3">WN066</strain>
    </source>
</reference>
<dbReference type="RefSeq" id="WP_133334577.1">
    <property type="nucleotide sequence ID" value="NZ_SMYO01000005.1"/>
</dbReference>
<dbReference type="PROSITE" id="PS00626">
    <property type="entry name" value="RCC1_2"/>
    <property type="match status" value="1"/>
</dbReference>
<dbReference type="InterPro" id="IPR000408">
    <property type="entry name" value="Reg_chr_condens"/>
</dbReference>
<feature type="domain" description="Pesticidal crystal protein Cry22Aa Ig-like" evidence="1">
    <location>
        <begin position="564"/>
        <end position="634"/>
    </location>
</feature>
<name>A0A4R5VTG4_9BACI</name>
<dbReference type="Gene3D" id="2.60.40.10">
    <property type="entry name" value="Immunoglobulins"/>
    <property type="match status" value="5"/>
</dbReference>
<feature type="domain" description="Pesticidal crystal protein Cry22Aa Ig-like" evidence="1">
    <location>
        <begin position="486"/>
        <end position="556"/>
    </location>
</feature>
<accession>A0A4R5VTG4</accession>
<gene>
    <name evidence="2" type="ORF">E2K98_12740</name>
</gene>
<dbReference type="AlphaFoldDB" id="A0A4R5VTG4"/>
<protein>
    <submittedName>
        <fullName evidence="2">DUF5011 domain-containing protein</fullName>
    </submittedName>
</protein>
<proteinExistence type="predicted"/>
<dbReference type="InterPro" id="IPR032179">
    <property type="entry name" value="Cry22Aa_Ig-like"/>
</dbReference>
<dbReference type="InterPro" id="IPR009091">
    <property type="entry name" value="RCC1/BLIP-II"/>
</dbReference>
<dbReference type="Gene3D" id="2.130.10.30">
    <property type="entry name" value="Regulator of chromosome condensation 1/beta-lactamase-inhibitor protein II"/>
    <property type="match status" value="2"/>
</dbReference>
<dbReference type="PANTHER" id="PTHR45982:SF1">
    <property type="entry name" value="REGULATOR OF CHROMOSOME CONDENSATION"/>
    <property type="match status" value="1"/>
</dbReference>
<evidence type="ECO:0000313" key="2">
    <source>
        <dbReference type="EMBL" id="TDK61750.1"/>
    </source>
</evidence>
<feature type="domain" description="Pesticidal crystal protein Cry22Aa Ig-like" evidence="1">
    <location>
        <begin position="323"/>
        <end position="393"/>
    </location>
</feature>
<dbReference type="Pfam" id="PF13540">
    <property type="entry name" value="RCC1_2"/>
    <property type="match status" value="2"/>
</dbReference>
<dbReference type="EMBL" id="SMYO01000005">
    <property type="protein sequence ID" value="TDK61750.1"/>
    <property type="molecule type" value="Genomic_DNA"/>
</dbReference>
<dbReference type="InterPro" id="IPR013783">
    <property type="entry name" value="Ig-like_fold"/>
</dbReference>
<dbReference type="Proteomes" id="UP000295132">
    <property type="component" value="Unassembled WGS sequence"/>
</dbReference>
<feature type="domain" description="Pesticidal crystal protein Cry22Aa Ig-like" evidence="1">
    <location>
        <begin position="641"/>
        <end position="711"/>
    </location>
</feature>
<evidence type="ECO:0000259" key="1">
    <source>
        <dbReference type="Pfam" id="PF16403"/>
    </source>
</evidence>
<dbReference type="PANTHER" id="PTHR45982">
    <property type="entry name" value="REGULATOR OF CHROMOSOME CONDENSATION"/>
    <property type="match status" value="1"/>
</dbReference>
<dbReference type="InterPro" id="IPR051553">
    <property type="entry name" value="Ran_GTPase-activating"/>
</dbReference>
<dbReference type="SUPFAM" id="SSF50985">
    <property type="entry name" value="RCC1/BLIP-II"/>
    <property type="match status" value="1"/>
</dbReference>
<dbReference type="Pfam" id="PF16403">
    <property type="entry name" value="Bact_surface_Ig-like"/>
    <property type="match status" value="4"/>
</dbReference>
<organism evidence="2 3">
    <name type="scientific">Bacillus salipaludis</name>
    <dbReference type="NCBI Taxonomy" id="2547811"/>
    <lineage>
        <taxon>Bacteria</taxon>
        <taxon>Bacillati</taxon>
        <taxon>Bacillota</taxon>
        <taxon>Bacilli</taxon>
        <taxon>Bacillales</taxon>
        <taxon>Bacillaceae</taxon>
        <taxon>Bacillus</taxon>
    </lineage>
</organism>
<comment type="caution">
    <text evidence="2">The sequence shown here is derived from an EMBL/GenBank/DDBJ whole genome shotgun (WGS) entry which is preliminary data.</text>
</comment>